<feature type="region of interest" description="Disordered" evidence="4">
    <location>
        <begin position="191"/>
        <end position="248"/>
    </location>
</feature>
<protein>
    <submittedName>
        <fullName evidence="5">Uncharacterized protein</fullName>
    </submittedName>
</protein>
<feature type="compositionally biased region" description="Basic and acidic residues" evidence="4">
    <location>
        <begin position="130"/>
        <end position="141"/>
    </location>
</feature>
<gene>
    <name evidence="5" type="ORF">Naga_100404g5</name>
</gene>
<accession>W7TUX5</accession>
<reference evidence="5 6" key="1">
    <citation type="journal article" date="2014" name="Mol. Plant">
        <title>Chromosome Scale Genome Assembly and Transcriptome Profiling of Nannochloropsis gaditana in Nitrogen Depletion.</title>
        <authorList>
            <person name="Corteggiani Carpinelli E."/>
            <person name="Telatin A."/>
            <person name="Vitulo N."/>
            <person name="Forcato C."/>
            <person name="D'Angelo M."/>
            <person name="Schiavon R."/>
            <person name="Vezzi A."/>
            <person name="Giacometti G.M."/>
            <person name="Morosinotto T."/>
            <person name="Valle G."/>
        </authorList>
    </citation>
    <scope>NUCLEOTIDE SEQUENCE [LARGE SCALE GENOMIC DNA]</scope>
    <source>
        <strain evidence="5 6">B-31</strain>
    </source>
</reference>
<feature type="compositionally biased region" description="Basic and acidic residues" evidence="4">
    <location>
        <begin position="205"/>
        <end position="248"/>
    </location>
</feature>
<dbReference type="GO" id="GO:0004174">
    <property type="term" value="F:electron-transferring-flavoprotein dehydrogenase activity"/>
    <property type="evidence" value="ECO:0007669"/>
    <property type="project" value="TreeGrafter"/>
</dbReference>
<dbReference type="PANTHER" id="PTHR43735:SF3">
    <property type="entry name" value="FERROPTOSIS SUPPRESSOR PROTEIN 1"/>
    <property type="match status" value="1"/>
</dbReference>
<keyword evidence="2" id="KW-0274">FAD</keyword>
<dbReference type="PANTHER" id="PTHR43735">
    <property type="entry name" value="APOPTOSIS-INDUCING FACTOR 1"/>
    <property type="match status" value="1"/>
</dbReference>
<dbReference type="Proteomes" id="UP000019335">
    <property type="component" value="Chromosome 14"/>
</dbReference>
<dbReference type="OrthoDB" id="202203at2759"/>
<evidence type="ECO:0000256" key="1">
    <source>
        <dbReference type="ARBA" id="ARBA00022630"/>
    </source>
</evidence>
<dbReference type="SUPFAM" id="SSF51905">
    <property type="entry name" value="FAD/NAD(P)-binding domain"/>
    <property type="match status" value="1"/>
</dbReference>
<proteinExistence type="predicted"/>
<dbReference type="GO" id="GO:0005737">
    <property type="term" value="C:cytoplasm"/>
    <property type="evidence" value="ECO:0007669"/>
    <property type="project" value="TreeGrafter"/>
</dbReference>
<feature type="region of interest" description="Disordered" evidence="4">
    <location>
        <begin position="129"/>
        <end position="161"/>
    </location>
</feature>
<dbReference type="Gene3D" id="3.50.50.100">
    <property type="match status" value="1"/>
</dbReference>
<evidence type="ECO:0000256" key="2">
    <source>
        <dbReference type="ARBA" id="ARBA00022827"/>
    </source>
</evidence>
<dbReference type="InterPro" id="IPR036188">
    <property type="entry name" value="FAD/NAD-bd_sf"/>
</dbReference>
<dbReference type="GO" id="GO:0050660">
    <property type="term" value="F:flavin adenine dinucleotide binding"/>
    <property type="evidence" value="ECO:0007669"/>
    <property type="project" value="TreeGrafter"/>
</dbReference>
<evidence type="ECO:0000313" key="6">
    <source>
        <dbReference type="Proteomes" id="UP000019335"/>
    </source>
</evidence>
<evidence type="ECO:0000256" key="3">
    <source>
        <dbReference type="ARBA" id="ARBA00023002"/>
    </source>
</evidence>
<evidence type="ECO:0000256" key="4">
    <source>
        <dbReference type="SAM" id="MobiDB-lite"/>
    </source>
</evidence>
<comment type="caution">
    <text evidence="5">The sequence shown here is derived from an EMBL/GenBank/DDBJ whole genome shotgun (WGS) entry which is preliminary data.</text>
</comment>
<organism evidence="5 6">
    <name type="scientific">Nannochloropsis gaditana</name>
    <dbReference type="NCBI Taxonomy" id="72520"/>
    <lineage>
        <taxon>Eukaryota</taxon>
        <taxon>Sar</taxon>
        <taxon>Stramenopiles</taxon>
        <taxon>Ochrophyta</taxon>
        <taxon>Eustigmatophyceae</taxon>
        <taxon>Eustigmatales</taxon>
        <taxon>Monodopsidaceae</taxon>
        <taxon>Nannochloropsis</taxon>
    </lineage>
</organism>
<keyword evidence="6" id="KW-1185">Reference proteome</keyword>
<dbReference type="EMBL" id="AZIL01001360">
    <property type="protein sequence ID" value="EWM24119.1"/>
    <property type="molecule type" value="Genomic_DNA"/>
</dbReference>
<feature type="compositionally biased region" description="Basic and acidic residues" evidence="4">
    <location>
        <begin position="148"/>
        <end position="160"/>
    </location>
</feature>
<sequence>MGGAFSSFFQRPSMPPENVPPVSIVVVGASFAGLAAVRTLVQASDPTKRRPFRVTVVEPKGYFEYTPGILRALVAPEHADALCVPLKEILEKPWGTPPTVDATESTGQVTWVKGWLRKIETKSIQVTCYGKREDPPTDGHAVDGSSSRVDEKHPRQEKRTTYTVAVPYDHLLICTGSGYAAPIKAPASLLASVPPHPSPPRRAGKGWESEEHPETDRDTSKQVAEEGGGRRGEAGERTSPRARDVFPF</sequence>
<keyword evidence="3" id="KW-0560">Oxidoreductase</keyword>
<keyword evidence="1" id="KW-0285">Flavoprotein</keyword>
<dbReference type="AlphaFoldDB" id="W7TUX5"/>
<evidence type="ECO:0000313" key="5">
    <source>
        <dbReference type="EMBL" id="EWM24119.1"/>
    </source>
</evidence>
<name>W7TUX5_9STRA</name>